<gene>
    <name evidence="5" type="ORF">F3Y22_tig00111027pilonHSYRG00103</name>
</gene>
<dbReference type="AlphaFoldDB" id="A0A6A2Z5E0"/>
<feature type="domain" description="Non-haem dioxygenase N-terminal" evidence="4">
    <location>
        <begin position="9"/>
        <end position="88"/>
    </location>
</feature>
<dbReference type="Pfam" id="PF14226">
    <property type="entry name" value="DIOX_N"/>
    <property type="match status" value="1"/>
</dbReference>
<dbReference type="SUPFAM" id="SSF51197">
    <property type="entry name" value="Clavaminate synthase-like"/>
    <property type="match status" value="1"/>
</dbReference>
<dbReference type="Pfam" id="PF03171">
    <property type="entry name" value="2OG-FeII_Oxy"/>
    <property type="match status" value="1"/>
</dbReference>
<evidence type="ECO:0000259" key="3">
    <source>
        <dbReference type="Pfam" id="PF03171"/>
    </source>
</evidence>
<evidence type="ECO:0000259" key="4">
    <source>
        <dbReference type="Pfam" id="PF14226"/>
    </source>
</evidence>
<dbReference type="GO" id="GO:0046872">
    <property type="term" value="F:metal ion binding"/>
    <property type="evidence" value="ECO:0007669"/>
    <property type="project" value="UniProtKB-KW"/>
</dbReference>
<evidence type="ECO:0000256" key="1">
    <source>
        <dbReference type="ARBA" id="ARBA00022723"/>
    </source>
</evidence>
<reference evidence="5" key="1">
    <citation type="submission" date="2019-09" db="EMBL/GenBank/DDBJ databases">
        <title>Draft genome information of white flower Hibiscus syriacus.</title>
        <authorList>
            <person name="Kim Y.-M."/>
        </authorList>
    </citation>
    <scope>NUCLEOTIDE SEQUENCE [LARGE SCALE GENOMIC DNA]</scope>
    <source>
        <strain evidence="5">YM2019G1</strain>
    </source>
</reference>
<evidence type="ECO:0000313" key="5">
    <source>
        <dbReference type="EMBL" id="KAE8686783.1"/>
    </source>
</evidence>
<accession>A0A6A2Z5E0</accession>
<feature type="domain" description="Isopenicillin N synthase-like Fe(2+) 2OG dioxygenase" evidence="3">
    <location>
        <begin position="133"/>
        <end position="194"/>
    </location>
</feature>
<name>A0A6A2Z5E0_HIBSY</name>
<dbReference type="InterPro" id="IPR026992">
    <property type="entry name" value="DIOX_N"/>
</dbReference>
<sequence>MGLESHRKLPVINFSEKNLKPGSSAWTSTCNDVQRALEECGCFEAKFEKMSPQVYEVAFAGAEELFGLPTEVKMKNTSNKQPYFEYLGQYQSLPLYESLAIDHPTSFDATASFTNLMWPTGNDSFRKNTNNLLRYFKYNEPKMEQSNAGLLPHADKTLFSIIHQGKVSGLQLKLKDDQWVDVPPLPTSFYCHCWRSIDVILKEKGTRYSLGMFSFISGTVHILEEQGGETHPIKYKSFDHFEFLHFVKLNLGPNSNPCLVKDFTGV</sequence>
<organism evidence="5 6">
    <name type="scientific">Hibiscus syriacus</name>
    <name type="common">Rose of Sharon</name>
    <dbReference type="NCBI Taxonomy" id="106335"/>
    <lineage>
        <taxon>Eukaryota</taxon>
        <taxon>Viridiplantae</taxon>
        <taxon>Streptophyta</taxon>
        <taxon>Embryophyta</taxon>
        <taxon>Tracheophyta</taxon>
        <taxon>Spermatophyta</taxon>
        <taxon>Magnoliopsida</taxon>
        <taxon>eudicotyledons</taxon>
        <taxon>Gunneridae</taxon>
        <taxon>Pentapetalae</taxon>
        <taxon>rosids</taxon>
        <taxon>malvids</taxon>
        <taxon>Malvales</taxon>
        <taxon>Malvaceae</taxon>
        <taxon>Malvoideae</taxon>
        <taxon>Hibiscus</taxon>
    </lineage>
</organism>
<keyword evidence="6" id="KW-1185">Reference proteome</keyword>
<comment type="caution">
    <text evidence="5">The sequence shown here is derived from an EMBL/GenBank/DDBJ whole genome shotgun (WGS) entry which is preliminary data.</text>
</comment>
<dbReference type="InterPro" id="IPR027443">
    <property type="entry name" value="IPNS-like_sf"/>
</dbReference>
<dbReference type="EMBL" id="VEPZ02001209">
    <property type="protein sequence ID" value="KAE8686783.1"/>
    <property type="molecule type" value="Genomic_DNA"/>
</dbReference>
<evidence type="ECO:0000256" key="2">
    <source>
        <dbReference type="ARBA" id="ARBA00023004"/>
    </source>
</evidence>
<dbReference type="Gene3D" id="2.60.120.330">
    <property type="entry name" value="B-lactam Antibiotic, Isopenicillin N Synthase, Chain"/>
    <property type="match status" value="2"/>
</dbReference>
<proteinExistence type="predicted"/>
<dbReference type="Proteomes" id="UP000436088">
    <property type="component" value="Unassembled WGS sequence"/>
</dbReference>
<evidence type="ECO:0000313" key="6">
    <source>
        <dbReference type="Proteomes" id="UP000436088"/>
    </source>
</evidence>
<keyword evidence="1" id="KW-0479">Metal-binding</keyword>
<protein>
    <submittedName>
        <fullName evidence="5">2-oxoglutarate (2OG) and Fe(II)-dependent oxygenase superfamily protein</fullName>
    </submittedName>
</protein>
<dbReference type="InterPro" id="IPR044861">
    <property type="entry name" value="IPNS-like_FE2OG_OXY"/>
</dbReference>
<keyword evidence="2" id="KW-0408">Iron</keyword>
<dbReference type="PANTHER" id="PTHR47990">
    <property type="entry name" value="2-OXOGLUTARATE (2OG) AND FE(II)-DEPENDENT OXYGENASE SUPERFAMILY PROTEIN-RELATED"/>
    <property type="match status" value="1"/>
</dbReference>
<dbReference type="InterPro" id="IPR050231">
    <property type="entry name" value="Iron_ascorbate_oxido_reductase"/>
</dbReference>